<sequence length="149" mass="16654">MNFKAIEIIGKPYIYWQSTTEALGGIVIDESAIPVNVFGICPLKIVAGELVDRTALELSTAEDEYNLYTFLNEQADKLNDINSGTFTYDSQTFPMDERSRLFYFSIENSLSNEKAMTTTGELYSLLNANIPAFITAYKTALHTLSQPDV</sequence>
<keyword evidence="2" id="KW-1185">Reference proteome</keyword>
<evidence type="ECO:0008006" key="3">
    <source>
        <dbReference type="Google" id="ProtNLM"/>
    </source>
</evidence>
<dbReference type="EMBL" id="VEVQ02000009">
    <property type="protein sequence ID" value="NHN26747.1"/>
    <property type="molecule type" value="Genomic_DNA"/>
</dbReference>
<proteinExistence type="predicted"/>
<reference evidence="1" key="1">
    <citation type="submission" date="2019-05" db="EMBL/GenBank/DDBJ databases">
        <authorList>
            <person name="Lianzixin W."/>
        </authorList>
    </citation>
    <scope>NUCLEOTIDE SEQUENCE</scope>
    <source>
        <strain evidence="1">EC11</strain>
    </source>
</reference>
<evidence type="ECO:0000313" key="2">
    <source>
        <dbReference type="Proteomes" id="UP000817854"/>
    </source>
</evidence>
<protein>
    <recommendedName>
        <fullName evidence="3">DUF1795 domain-containing protein</fullName>
    </recommendedName>
</protein>
<organism evidence="1 2">
    <name type="scientific">Flavobacterium jejuense</name>
    <dbReference type="NCBI Taxonomy" id="1544455"/>
    <lineage>
        <taxon>Bacteria</taxon>
        <taxon>Pseudomonadati</taxon>
        <taxon>Bacteroidota</taxon>
        <taxon>Flavobacteriia</taxon>
        <taxon>Flavobacteriales</taxon>
        <taxon>Flavobacteriaceae</taxon>
        <taxon>Flavobacterium</taxon>
    </lineage>
</organism>
<gene>
    <name evidence="1" type="ORF">FIA58_013765</name>
</gene>
<dbReference type="RefSeq" id="WP_140963068.1">
    <property type="nucleotide sequence ID" value="NZ_VEVQ02000009.1"/>
</dbReference>
<name>A0ABX0ISI7_9FLAO</name>
<dbReference type="Proteomes" id="UP000817854">
    <property type="component" value="Unassembled WGS sequence"/>
</dbReference>
<accession>A0ABX0ISI7</accession>
<comment type="caution">
    <text evidence="1">The sequence shown here is derived from an EMBL/GenBank/DDBJ whole genome shotgun (WGS) entry which is preliminary data.</text>
</comment>
<evidence type="ECO:0000313" key="1">
    <source>
        <dbReference type="EMBL" id="NHN26747.1"/>
    </source>
</evidence>
<reference evidence="1" key="2">
    <citation type="submission" date="2020-02" db="EMBL/GenBank/DDBJ databases">
        <title>Flavobacterium profundi sp. nov., isolated from a deep-sea seamount.</title>
        <authorList>
            <person name="Zhang D.-C."/>
        </authorList>
    </citation>
    <scope>NUCLEOTIDE SEQUENCE</scope>
    <source>
        <strain evidence="1">EC11</strain>
    </source>
</reference>